<evidence type="ECO:0000313" key="4">
    <source>
        <dbReference type="Proteomes" id="UP000025229"/>
    </source>
</evidence>
<name>A0A023X0S5_RUBRA</name>
<dbReference type="KEGG" id="rrd:RradSPS_0307"/>
<proteinExistence type="predicted"/>
<organism evidence="2 4">
    <name type="scientific">Rubrobacter radiotolerans</name>
    <name type="common">Arthrobacter radiotolerans</name>
    <dbReference type="NCBI Taxonomy" id="42256"/>
    <lineage>
        <taxon>Bacteria</taxon>
        <taxon>Bacillati</taxon>
        <taxon>Actinomycetota</taxon>
        <taxon>Rubrobacteria</taxon>
        <taxon>Rubrobacterales</taxon>
        <taxon>Rubrobacteraceae</taxon>
        <taxon>Rubrobacter</taxon>
    </lineage>
</organism>
<reference evidence="3" key="2">
    <citation type="submission" date="2023-11" db="EMBL/GenBank/DDBJ databases">
        <title>MicrobeMod: A computational toolkit for identifying prokaryotic methylation and restriction-modification with nanopore sequencing.</title>
        <authorList>
            <person name="Crits-Christoph A."/>
            <person name="Kang S.C."/>
            <person name="Lee H."/>
            <person name="Ostrov N."/>
        </authorList>
    </citation>
    <scope>NUCLEOTIDE SEQUENCE</scope>
    <source>
        <strain evidence="3">ATCC 51242</strain>
    </source>
</reference>
<feature type="domain" description="CHAD" evidence="1">
    <location>
        <begin position="255"/>
        <end position="547"/>
    </location>
</feature>
<dbReference type="Proteomes" id="UP000025229">
    <property type="component" value="Chromosome"/>
</dbReference>
<dbReference type="InterPro" id="IPR033469">
    <property type="entry name" value="CYTH-like_dom_sf"/>
</dbReference>
<dbReference type="EMBL" id="JAWXXX010000001">
    <property type="protein sequence ID" value="MDX5893004.1"/>
    <property type="molecule type" value="Genomic_DNA"/>
</dbReference>
<dbReference type="EMBL" id="CP007514">
    <property type="protein sequence ID" value="AHY45590.1"/>
    <property type="molecule type" value="Genomic_DNA"/>
</dbReference>
<dbReference type="Proteomes" id="UP001281130">
    <property type="component" value="Unassembled WGS sequence"/>
</dbReference>
<protein>
    <submittedName>
        <fullName evidence="2 3">CHAD domain</fullName>
    </submittedName>
</protein>
<dbReference type="PANTHER" id="PTHR39339:SF1">
    <property type="entry name" value="CHAD DOMAIN-CONTAINING PROTEIN"/>
    <property type="match status" value="1"/>
</dbReference>
<dbReference type="SMART" id="SM01118">
    <property type="entry name" value="CYTH"/>
    <property type="match status" value="1"/>
</dbReference>
<dbReference type="Gene3D" id="1.40.20.10">
    <property type="entry name" value="CHAD domain"/>
    <property type="match status" value="1"/>
</dbReference>
<sequence>MVEQGTDVREVEWQFDALDLRPVARWLDCAAGSENGGSNDRLAGFSVVRQDNRRLEDLYLDTENWSVFRAGYALRVRRKGDGFEATCKRLDAVSADGPTVRREVSEPLSDADPGLLGTSDGPVGRFVAALSGGEPLKTLFRVETDRTTYRITASAPPDAGDGPSSPSPDTELVAELALDRTGIPVEGEREPVRLRRVELEVKSGSPEVFEPFVERLAGEFRLSPASASKFEAGVIGLDLDPPGPPDLGSDEVSSDMSAGELAFAVLRKQFRLFLLHEPGTRLGEDPEELHDMRVASRRMRAAMKVFEGVLPLRAARFREELKWIAASLGEVRDLDVQLEGLEDLVPKGSGASPGGEKQLAELSGVLLARREAARRRMLRTLDSGRYGRFVESFSEFLRRGPSGRSVGAGRPALVAGPELVWRYRHKVFKKGDGISPGSPAEDYHELRKRGKRLRYTLEFLSDLYGKPAREAIAVLKSFQDVLGEHQDLEVAAAQLRELAPGSGSVKGPDGPVSPRTFFFMGTIAARCEARAEEVRAAFPEVYARMRRAKGKKSPWAKLDREMERLRAAAERQASEREA</sequence>
<evidence type="ECO:0000313" key="2">
    <source>
        <dbReference type="EMBL" id="AHY45590.1"/>
    </source>
</evidence>
<dbReference type="eggNOG" id="COG5607">
    <property type="taxonomic scope" value="Bacteria"/>
</dbReference>
<dbReference type="Gene3D" id="2.40.320.10">
    <property type="entry name" value="Hypothetical Protein Pfu-838710-001"/>
    <property type="match status" value="1"/>
</dbReference>
<evidence type="ECO:0000259" key="1">
    <source>
        <dbReference type="PROSITE" id="PS51708"/>
    </source>
</evidence>
<dbReference type="InterPro" id="IPR038186">
    <property type="entry name" value="CHAD_dom_sf"/>
</dbReference>
<reference evidence="2 4" key="1">
    <citation type="submission" date="2014-03" db="EMBL/GenBank/DDBJ databases">
        <title>Complete genome sequence of the Radio-Resistant Rubrobacter radiotolerans RSPS-4.</title>
        <authorList>
            <person name="Egas C.C."/>
            <person name="Barroso C.C."/>
            <person name="Froufe H.J.C."/>
            <person name="Pacheco J.J."/>
            <person name="Albuquerque L.L."/>
            <person name="da Costa M.M.S."/>
        </authorList>
    </citation>
    <scope>NUCLEOTIDE SEQUENCE [LARGE SCALE GENOMIC DNA]</scope>
    <source>
        <strain evidence="2 4">RSPS-4</strain>
    </source>
</reference>
<accession>A0A023X0S5</accession>
<dbReference type="PATRIC" id="fig|42256.3.peg.310"/>
<dbReference type="SMART" id="SM00880">
    <property type="entry name" value="CHAD"/>
    <property type="match status" value="1"/>
</dbReference>
<dbReference type="STRING" id="42256.RradSPS_0307"/>
<keyword evidence="4" id="KW-1185">Reference proteome</keyword>
<gene>
    <name evidence="2" type="ORF">RradSPS_0307</name>
    <name evidence="3" type="ORF">SIL72_03065</name>
</gene>
<dbReference type="InterPro" id="IPR023577">
    <property type="entry name" value="CYTH_domain"/>
</dbReference>
<dbReference type="PROSITE" id="PS51708">
    <property type="entry name" value="CHAD"/>
    <property type="match status" value="1"/>
</dbReference>
<dbReference type="InterPro" id="IPR007899">
    <property type="entry name" value="CHAD_dom"/>
</dbReference>
<dbReference type="AlphaFoldDB" id="A0A023X0S5"/>
<evidence type="ECO:0000313" key="3">
    <source>
        <dbReference type="EMBL" id="MDX5893004.1"/>
    </source>
</evidence>
<dbReference type="HOGENOM" id="CLU_026984_1_0_11"/>
<dbReference type="SUPFAM" id="SSF55154">
    <property type="entry name" value="CYTH-like phosphatases"/>
    <property type="match status" value="1"/>
</dbReference>
<dbReference type="Pfam" id="PF05235">
    <property type="entry name" value="CHAD"/>
    <property type="match status" value="1"/>
</dbReference>
<dbReference type="RefSeq" id="WP_051589209.1">
    <property type="nucleotide sequence ID" value="NZ_CP007514.1"/>
</dbReference>
<dbReference type="Pfam" id="PF01928">
    <property type="entry name" value="CYTH"/>
    <property type="match status" value="1"/>
</dbReference>
<dbReference type="PANTHER" id="PTHR39339">
    <property type="entry name" value="SLR1444 PROTEIN"/>
    <property type="match status" value="1"/>
</dbReference>
<dbReference type="eggNOG" id="COG3025">
    <property type="taxonomic scope" value="Bacteria"/>
</dbReference>